<proteinExistence type="predicted"/>
<keyword evidence="1" id="KW-0496">Mitochondrion</keyword>
<accession>A0A1Y0B4A9</accession>
<geneLocation type="mitochondrion" evidence="1"/>
<protein>
    <submittedName>
        <fullName evidence="1">Uncharacterized protein</fullName>
    </submittedName>
</protein>
<sequence length="36" mass="4016">MVSLLEFLSGVHNFLYMSEFLADIASLQPSHMGMKA</sequence>
<evidence type="ECO:0000313" key="1">
    <source>
        <dbReference type="EMBL" id="ART32228.1"/>
    </source>
</evidence>
<reference evidence="1" key="1">
    <citation type="submission" date="2017-03" db="EMBL/GenBank/DDBJ databases">
        <title>The mitochondrial genome of the carnivorous plant Utricularia reniformis (Lentibulariaceae): structure, comparative analysis and evolutionary landmarks.</title>
        <authorList>
            <person name="Silva S.R."/>
            <person name="Alvarenga D.O."/>
            <person name="Michael T.P."/>
            <person name="Miranda V.F.O."/>
            <person name="Varani A.M."/>
        </authorList>
    </citation>
    <scope>NUCLEOTIDE SEQUENCE</scope>
</reference>
<name>A0A1Y0B4A9_9LAMI</name>
<gene>
    <name evidence="1" type="ORF">AEK19_MT2072</name>
</gene>
<organism evidence="1">
    <name type="scientific">Utricularia reniformis</name>
    <dbReference type="NCBI Taxonomy" id="192314"/>
    <lineage>
        <taxon>Eukaryota</taxon>
        <taxon>Viridiplantae</taxon>
        <taxon>Streptophyta</taxon>
        <taxon>Embryophyta</taxon>
        <taxon>Tracheophyta</taxon>
        <taxon>Spermatophyta</taxon>
        <taxon>Magnoliopsida</taxon>
        <taxon>eudicotyledons</taxon>
        <taxon>Gunneridae</taxon>
        <taxon>Pentapetalae</taxon>
        <taxon>asterids</taxon>
        <taxon>lamiids</taxon>
        <taxon>Lamiales</taxon>
        <taxon>Lentibulariaceae</taxon>
        <taxon>Utricularia</taxon>
    </lineage>
</organism>
<dbReference type="EMBL" id="KY774314">
    <property type="protein sequence ID" value="ART32228.1"/>
    <property type="molecule type" value="Genomic_DNA"/>
</dbReference>
<dbReference type="AlphaFoldDB" id="A0A1Y0B4A9"/>